<sequence length="269" mass="29463">MPSTRVYHRGTQADRLRRRATKYGRLGILMDAPGRGGEMSRCASFTQTSSTFCPRPALVAAAHAAPALVTSPRLASPRPRPAPPIHLLCTAPSPWPSSSPCGRPSSINHLICAFVRLECVVTVRAARGQASTQHAYGPLATVPHSERRTRATTPSDGTPRVESFYEPTGLRCTLTHPLACFLPLRNFLVPANSYVSGACVTPCDVGAPFLGVHAAFVYNGVKQGPRRRPDPRVHALPPRRRKCGADYYTPQWVLHTPRAEYERSQPRRD</sequence>
<protein>
    <submittedName>
        <fullName evidence="1">Uncharacterized protein</fullName>
    </submittedName>
</protein>
<reference evidence="1" key="1">
    <citation type="submission" date="2023-03" db="EMBL/GenBank/DDBJ databases">
        <title>Massive genome expansion in bonnet fungi (Mycena s.s.) driven by repeated elements and novel gene families across ecological guilds.</title>
        <authorList>
            <consortium name="Lawrence Berkeley National Laboratory"/>
            <person name="Harder C.B."/>
            <person name="Miyauchi S."/>
            <person name="Viragh M."/>
            <person name="Kuo A."/>
            <person name="Thoen E."/>
            <person name="Andreopoulos B."/>
            <person name="Lu D."/>
            <person name="Skrede I."/>
            <person name="Drula E."/>
            <person name="Henrissat B."/>
            <person name="Morin E."/>
            <person name="Kohler A."/>
            <person name="Barry K."/>
            <person name="LaButti K."/>
            <person name="Morin E."/>
            <person name="Salamov A."/>
            <person name="Lipzen A."/>
            <person name="Mereny Z."/>
            <person name="Hegedus B."/>
            <person name="Baldrian P."/>
            <person name="Stursova M."/>
            <person name="Weitz H."/>
            <person name="Taylor A."/>
            <person name="Grigoriev I.V."/>
            <person name="Nagy L.G."/>
            <person name="Martin F."/>
            <person name="Kauserud H."/>
        </authorList>
    </citation>
    <scope>NUCLEOTIDE SEQUENCE</scope>
    <source>
        <strain evidence="1">CBHHK002</strain>
    </source>
</reference>
<dbReference type="Proteomes" id="UP001218218">
    <property type="component" value="Unassembled WGS sequence"/>
</dbReference>
<evidence type="ECO:0000313" key="2">
    <source>
        <dbReference type="Proteomes" id="UP001218218"/>
    </source>
</evidence>
<gene>
    <name evidence="1" type="ORF">DFH08DRAFT_966533</name>
</gene>
<dbReference type="AlphaFoldDB" id="A0AAD6ZP67"/>
<organism evidence="1 2">
    <name type="scientific">Mycena albidolilacea</name>
    <dbReference type="NCBI Taxonomy" id="1033008"/>
    <lineage>
        <taxon>Eukaryota</taxon>
        <taxon>Fungi</taxon>
        <taxon>Dikarya</taxon>
        <taxon>Basidiomycota</taxon>
        <taxon>Agaricomycotina</taxon>
        <taxon>Agaricomycetes</taxon>
        <taxon>Agaricomycetidae</taxon>
        <taxon>Agaricales</taxon>
        <taxon>Marasmiineae</taxon>
        <taxon>Mycenaceae</taxon>
        <taxon>Mycena</taxon>
    </lineage>
</organism>
<evidence type="ECO:0000313" key="1">
    <source>
        <dbReference type="EMBL" id="KAJ7331547.1"/>
    </source>
</evidence>
<accession>A0AAD6ZP67</accession>
<dbReference type="EMBL" id="JARIHO010000035">
    <property type="protein sequence ID" value="KAJ7331547.1"/>
    <property type="molecule type" value="Genomic_DNA"/>
</dbReference>
<name>A0AAD6ZP67_9AGAR</name>
<proteinExistence type="predicted"/>
<keyword evidence="2" id="KW-1185">Reference proteome</keyword>
<comment type="caution">
    <text evidence="1">The sequence shown here is derived from an EMBL/GenBank/DDBJ whole genome shotgun (WGS) entry which is preliminary data.</text>
</comment>